<dbReference type="EMBL" id="CP059851">
    <property type="protein sequence ID" value="QMW24644.1"/>
    <property type="molecule type" value="Genomic_DNA"/>
</dbReference>
<dbReference type="Gene3D" id="3.10.450.50">
    <property type="match status" value="1"/>
</dbReference>
<evidence type="ECO:0000259" key="2">
    <source>
        <dbReference type="Pfam" id="PF20409"/>
    </source>
</evidence>
<feature type="domain" description="SnoaL-like" evidence="2">
    <location>
        <begin position="26"/>
        <end position="136"/>
    </location>
</feature>
<dbReference type="InterPro" id="IPR032710">
    <property type="entry name" value="NTF2-like_dom_sf"/>
</dbReference>
<evidence type="ECO:0000313" key="4">
    <source>
        <dbReference type="Proteomes" id="UP000515292"/>
    </source>
</evidence>
<dbReference type="Proteomes" id="UP000515292">
    <property type="component" value="Chromosome"/>
</dbReference>
<dbReference type="Pfam" id="PF20409">
    <property type="entry name" value="SnoaL_5"/>
    <property type="match status" value="1"/>
</dbReference>
<sequence length="138" mass="15909">MQDDPEIEDAEVEEDELDEEEEDARALAETFTALLREGKFMEAAEAHWDEDLVTLEAMDGPMAFVEGREENLNKMRWWNENHTVHGIEVEGPFVNGDQFIVRLAVDVTPKDGERTTMTENVVYTVEDGRIVEERYFAL</sequence>
<evidence type="ECO:0000256" key="1">
    <source>
        <dbReference type="SAM" id="MobiDB-lite"/>
    </source>
</evidence>
<protein>
    <submittedName>
        <fullName evidence="3">Nuclear transport factor 2 family protein</fullName>
    </submittedName>
</protein>
<dbReference type="KEGG" id="sand:H3309_11185"/>
<gene>
    <name evidence="3" type="ORF">H3309_11185</name>
</gene>
<evidence type="ECO:0000313" key="3">
    <source>
        <dbReference type="EMBL" id="QMW24644.1"/>
    </source>
</evidence>
<name>A0A7G5IMQ2_9SPHN</name>
<dbReference type="AlphaFoldDB" id="A0A7G5IMQ2"/>
<accession>A0A7G5IMQ2</accession>
<reference evidence="3 4" key="1">
    <citation type="submission" date="2020-07" db="EMBL/GenBank/DDBJ databases">
        <title>Complete genome sequence for Sandaracinobacter sp. M6.</title>
        <authorList>
            <person name="Tang Y."/>
            <person name="Liu Q."/>
            <person name="Guo Z."/>
            <person name="Lei P."/>
            <person name="Huang B."/>
        </authorList>
    </citation>
    <scope>NUCLEOTIDE SEQUENCE [LARGE SCALE GENOMIC DNA]</scope>
    <source>
        <strain evidence="3 4">M6</strain>
    </source>
</reference>
<dbReference type="InterPro" id="IPR046860">
    <property type="entry name" value="SnoaL_5"/>
</dbReference>
<dbReference type="SUPFAM" id="SSF54427">
    <property type="entry name" value="NTF2-like"/>
    <property type="match status" value="1"/>
</dbReference>
<organism evidence="3 4">
    <name type="scientific">Sandaracinobacteroides saxicola</name>
    <dbReference type="NCBI Taxonomy" id="2759707"/>
    <lineage>
        <taxon>Bacteria</taxon>
        <taxon>Pseudomonadati</taxon>
        <taxon>Pseudomonadota</taxon>
        <taxon>Alphaproteobacteria</taxon>
        <taxon>Sphingomonadales</taxon>
        <taxon>Sphingosinicellaceae</taxon>
        <taxon>Sandaracinobacteroides</taxon>
    </lineage>
</organism>
<proteinExistence type="predicted"/>
<keyword evidence="4" id="KW-1185">Reference proteome</keyword>
<feature type="region of interest" description="Disordered" evidence="1">
    <location>
        <begin position="1"/>
        <end position="22"/>
    </location>
</feature>